<dbReference type="OrthoDB" id="5404335at2759"/>
<evidence type="ECO:0000313" key="2">
    <source>
        <dbReference type="Proteomes" id="UP000799291"/>
    </source>
</evidence>
<feature type="non-terminal residue" evidence="1">
    <location>
        <position position="1"/>
    </location>
</feature>
<gene>
    <name evidence="1" type="ORF">K458DRAFT_263315</name>
</gene>
<reference evidence="1" key="1">
    <citation type="journal article" date="2020" name="Stud. Mycol.">
        <title>101 Dothideomycetes genomes: a test case for predicting lifestyles and emergence of pathogens.</title>
        <authorList>
            <person name="Haridas S."/>
            <person name="Albert R."/>
            <person name="Binder M."/>
            <person name="Bloem J."/>
            <person name="Labutti K."/>
            <person name="Salamov A."/>
            <person name="Andreopoulos B."/>
            <person name="Baker S."/>
            <person name="Barry K."/>
            <person name="Bills G."/>
            <person name="Bluhm B."/>
            <person name="Cannon C."/>
            <person name="Castanera R."/>
            <person name="Culley D."/>
            <person name="Daum C."/>
            <person name="Ezra D."/>
            <person name="Gonzalez J."/>
            <person name="Henrissat B."/>
            <person name="Kuo A."/>
            <person name="Liang C."/>
            <person name="Lipzen A."/>
            <person name="Lutzoni F."/>
            <person name="Magnuson J."/>
            <person name="Mondo S."/>
            <person name="Nolan M."/>
            <person name="Ohm R."/>
            <person name="Pangilinan J."/>
            <person name="Park H.-J."/>
            <person name="Ramirez L."/>
            <person name="Alfaro M."/>
            <person name="Sun H."/>
            <person name="Tritt A."/>
            <person name="Yoshinaga Y."/>
            <person name="Zwiers L.-H."/>
            <person name="Turgeon B."/>
            <person name="Goodwin S."/>
            <person name="Spatafora J."/>
            <person name="Crous P."/>
            <person name="Grigoriev I."/>
        </authorList>
    </citation>
    <scope>NUCLEOTIDE SEQUENCE</scope>
    <source>
        <strain evidence="1">CBS 122367</strain>
    </source>
</reference>
<organism evidence="1 2">
    <name type="scientific">Lentithecium fluviatile CBS 122367</name>
    <dbReference type="NCBI Taxonomy" id="1168545"/>
    <lineage>
        <taxon>Eukaryota</taxon>
        <taxon>Fungi</taxon>
        <taxon>Dikarya</taxon>
        <taxon>Ascomycota</taxon>
        <taxon>Pezizomycotina</taxon>
        <taxon>Dothideomycetes</taxon>
        <taxon>Pleosporomycetidae</taxon>
        <taxon>Pleosporales</taxon>
        <taxon>Massarineae</taxon>
        <taxon>Lentitheciaceae</taxon>
        <taxon>Lentithecium</taxon>
    </lineage>
</organism>
<dbReference type="EMBL" id="MU005601">
    <property type="protein sequence ID" value="KAF2679815.1"/>
    <property type="molecule type" value="Genomic_DNA"/>
</dbReference>
<dbReference type="AlphaFoldDB" id="A0A6G1INU2"/>
<keyword evidence="2" id="KW-1185">Reference proteome</keyword>
<dbReference type="Proteomes" id="UP000799291">
    <property type="component" value="Unassembled WGS sequence"/>
</dbReference>
<accession>A0A6G1INU2</accession>
<name>A0A6G1INU2_9PLEO</name>
<evidence type="ECO:0000313" key="1">
    <source>
        <dbReference type="EMBL" id="KAF2679815.1"/>
    </source>
</evidence>
<proteinExistence type="predicted"/>
<protein>
    <submittedName>
        <fullName evidence="1">Uncharacterized protein</fullName>
    </submittedName>
</protein>
<sequence>LVAAILAAAAFIVAFLQTLLEYMGSSASRNICSSSAIGYAARQVKWGWSLGSWKLKVYYPLLDMSQRTLMLNFISAELNGISMDDKMDSIRKAHDWAWRPIESTEAITANTIADELTVMVSKKKTKSERPHPVTTTDLDWTEYIQFKWYRLRQPFCKLIRPRASWAQILTIMGIRNTKDFTIELADAETVPGSMDTPVQRVKLQDLGFLAFILGFQSVELDIPNRLFQAFSPYGTITTHESNVLGKMLRFEGDILAFHALTSKGTSFSAYRARALISGRVSFGKYLSIGTHYPLKVIQRAI</sequence>
<feature type="non-terminal residue" evidence="1">
    <location>
        <position position="301"/>
    </location>
</feature>